<dbReference type="Proteomes" id="UP000184130">
    <property type="component" value="Unassembled WGS sequence"/>
</dbReference>
<dbReference type="OrthoDB" id="1082820at2"/>
<accession>A0A1M6SEY4</accession>
<dbReference type="InterPro" id="IPR009057">
    <property type="entry name" value="Homeodomain-like_sf"/>
</dbReference>
<feature type="domain" description="Insertion element IS150 protein InsJ-like helix-turn-helix" evidence="3">
    <location>
        <begin position="67"/>
        <end position="118"/>
    </location>
</feature>
<dbReference type="PANTHER" id="PTHR33795">
    <property type="entry name" value="INSERTION ELEMENT IS150 PROTEIN INSJ"/>
    <property type="match status" value="1"/>
</dbReference>
<dbReference type="InterPro" id="IPR052057">
    <property type="entry name" value="IS150/IS1296_orfA-like"/>
</dbReference>
<protein>
    <submittedName>
        <fullName evidence="4">Transposase</fullName>
    </submittedName>
</protein>
<feature type="coiled-coil region" evidence="2">
    <location>
        <begin position="129"/>
        <end position="156"/>
    </location>
</feature>
<keyword evidence="2" id="KW-0175">Coiled coil</keyword>
<evidence type="ECO:0000259" key="3">
    <source>
        <dbReference type="Pfam" id="PF13518"/>
    </source>
</evidence>
<evidence type="ECO:0000256" key="2">
    <source>
        <dbReference type="SAM" id="Coils"/>
    </source>
</evidence>
<dbReference type="AlphaFoldDB" id="A0A1M6SEY4"/>
<dbReference type="Pfam" id="PF13518">
    <property type="entry name" value="HTH_28"/>
    <property type="match status" value="1"/>
</dbReference>
<name>A0A1M6SEY4_XYLRU</name>
<dbReference type="InterPro" id="IPR036388">
    <property type="entry name" value="WH-like_DNA-bd_sf"/>
</dbReference>
<dbReference type="Gene3D" id="1.10.10.10">
    <property type="entry name" value="Winged helix-like DNA-binding domain superfamily/Winged helix DNA-binding domain"/>
    <property type="match status" value="2"/>
</dbReference>
<sequence>MKKEFSLEEKLEAISLVFQGESARSVSDRLHLGHHLLYEWLEAYKSKGTLGLKPKRKGRNRLRYEEKCRIVREYQESDLTLFRLSVRYDISSSLLSNWVRLVEEGGFEALLPQKRGPKTGMVRTKRLPKEEYEKENERLRKENERLRLENLLLKKVRALVEEREARNRAIGRKPSKN</sequence>
<proteinExistence type="inferred from homology"/>
<evidence type="ECO:0000313" key="4">
    <source>
        <dbReference type="EMBL" id="SHK43303.1"/>
    </source>
</evidence>
<gene>
    <name evidence="4" type="ORF">SAMN05216463_103157</name>
</gene>
<dbReference type="SUPFAM" id="SSF46689">
    <property type="entry name" value="Homeodomain-like"/>
    <property type="match status" value="2"/>
</dbReference>
<dbReference type="RefSeq" id="WP_073205079.1">
    <property type="nucleotide sequence ID" value="NZ_FRBD01000003.1"/>
</dbReference>
<dbReference type="InterPro" id="IPR055247">
    <property type="entry name" value="InsJ-like_HTH"/>
</dbReference>
<dbReference type="EMBL" id="FRBD01000003">
    <property type="protein sequence ID" value="SHK43303.1"/>
    <property type="molecule type" value="Genomic_DNA"/>
</dbReference>
<evidence type="ECO:0000313" key="5">
    <source>
        <dbReference type="Proteomes" id="UP000184130"/>
    </source>
</evidence>
<evidence type="ECO:0000256" key="1">
    <source>
        <dbReference type="ARBA" id="ARBA00038232"/>
    </source>
</evidence>
<comment type="similarity">
    <text evidence="1">Belongs to the IS150/IS1296 orfA family.</text>
</comment>
<organism evidence="4 5">
    <name type="scientific">Xylanibacter ruminicola</name>
    <name type="common">Prevotella ruminicola</name>
    <dbReference type="NCBI Taxonomy" id="839"/>
    <lineage>
        <taxon>Bacteria</taxon>
        <taxon>Pseudomonadati</taxon>
        <taxon>Bacteroidota</taxon>
        <taxon>Bacteroidia</taxon>
        <taxon>Bacteroidales</taxon>
        <taxon>Prevotellaceae</taxon>
        <taxon>Xylanibacter</taxon>
    </lineage>
</organism>
<dbReference type="PANTHER" id="PTHR33795:SF1">
    <property type="entry name" value="INSERTION ELEMENT IS150 PROTEIN INSJ"/>
    <property type="match status" value="1"/>
</dbReference>
<reference evidence="4 5" key="1">
    <citation type="submission" date="2016-11" db="EMBL/GenBank/DDBJ databases">
        <authorList>
            <person name="Jaros S."/>
            <person name="Januszkiewicz K."/>
            <person name="Wedrychowicz H."/>
        </authorList>
    </citation>
    <scope>NUCLEOTIDE SEQUENCE [LARGE SCALE GENOMIC DNA]</scope>
    <source>
        <strain evidence="4 5">KHT3</strain>
    </source>
</reference>